<feature type="compositionally biased region" description="Polar residues" evidence="1">
    <location>
        <begin position="165"/>
        <end position="177"/>
    </location>
</feature>
<sequence length="257" mass="26879">MKRTNILFSAFCASLLLAWTQPLYAEDDSSNNEQPTLDEATTKSTNPQHVERISGDFDQLLASQDDPMAVVTGLRSGNEFVYNGETLQATGGMGYGNVVKVLALTEHNGGNMQEILAMRNSGMGWGEIAHSLDTTVGAQMNRINHPQVLPTTTSTIDTRNTSTRVSTPSPAQSNNGYRPSGVGITDGLGNSITSPGVQRGHAYGQSKKPSGPHAKASHNSSMIRSGAGTGISSGISSGLNQGSAGNGNAYGHGKKSK</sequence>
<dbReference type="RefSeq" id="WP_193954182.1">
    <property type="nucleotide sequence ID" value="NZ_JADEYS010000016.1"/>
</dbReference>
<feature type="chain" id="PRO_5035320949" evidence="2">
    <location>
        <begin position="26"/>
        <end position="257"/>
    </location>
</feature>
<evidence type="ECO:0000313" key="3">
    <source>
        <dbReference type="EMBL" id="MBE9398547.1"/>
    </source>
</evidence>
<gene>
    <name evidence="3" type="ORF">IOQ59_14920</name>
</gene>
<protein>
    <submittedName>
        <fullName evidence="3">Uncharacterized protein</fullName>
    </submittedName>
</protein>
<keyword evidence="2" id="KW-0732">Signal</keyword>
<proteinExistence type="predicted"/>
<dbReference type="AlphaFoldDB" id="A0A8J7FR98"/>
<name>A0A8J7FR98_9GAMM</name>
<feature type="compositionally biased region" description="Low complexity" evidence="1">
    <location>
        <begin position="151"/>
        <end position="164"/>
    </location>
</feature>
<keyword evidence="4" id="KW-1185">Reference proteome</keyword>
<comment type="caution">
    <text evidence="3">The sequence shown here is derived from an EMBL/GenBank/DDBJ whole genome shotgun (WGS) entry which is preliminary data.</text>
</comment>
<feature type="compositionally biased region" description="Low complexity" evidence="1">
    <location>
        <begin position="223"/>
        <end position="243"/>
    </location>
</feature>
<dbReference type="EMBL" id="JADEYS010000016">
    <property type="protein sequence ID" value="MBE9398547.1"/>
    <property type="molecule type" value="Genomic_DNA"/>
</dbReference>
<feature type="region of interest" description="Disordered" evidence="1">
    <location>
        <begin position="150"/>
        <end position="257"/>
    </location>
</feature>
<accession>A0A8J7FR98</accession>
<evidence type="ECO:0000313" key="4">
    <source>
        <dbReference type="Proteomes" id="UP000640333"/>
    </source>
</evidence>
<evidence type="ECO:0000256" key="1">
    <source>
        <dbReference type="SAM" id="MobiDB-lite"/>
    </source>
</evidence>
<reference evidence="3" key="1">
    <citation type="submission" date="2020-10" db="EMBL/GenBank/DDBJ databases">
        <title>Bacterium isolated from coastal waters sediment.</title>
        <authorList>
            <person name="Chen R.-J."/>
            <person name="Lu D.-C."/>
            <person name="Zhu K.-L."/>
            <person name="Du Z.-J."/>
        </authorList>
    </citation>
    <scope>NUCLEOTIDE SEQUENCE</scope>
    <source>
        <strain evidence="3">N1Y112</strain>
    </source>
</reference>
<feature type="signal peptide" evidence="2">
    <location>
        <begin position="1"/>
        <end position="25"/>
    </location>
</feature>
<organism evidence="3 4">
    <name type="scientific">Pontibacterium sinense</name>
    <dbReference type="NCBI Taxonomy" id="2781979"/>
    <lineage>
        <taxon>Bacteria</taxon>
        <taxon>Pseudomonadati</taxon>
        <taxon>Pseudomonadota</taxon>
        <taxon>Gammaproteobacteria</taxon>
        <taxon>Oceanospirillales</taxon>
        <taxon>Oceanospirillaceae</taxon>
        <taxon>Pontibacterium</taxon>
    </lineage>
</organism>
<dbReference type="Proteomes" id="UP000640333">
    <property type="component" value="Unassembled WGS sequence"/>
</dbReference>
<feature type="region of interest" description="Disordered" evidence="1">
    <location>
        <begin position="27"/>
        <end position="48"/>
    </location>
</feature>
<evidence type="ECO:0000256" key="2">
    <source>
        <dbReference type="SAM" id="SignalP"/>
    </source>
</evidence>